<dbReference type="NCBIfam" id="NF002295">
    <property type="entry name" value="PRK01222.1-1"/>
    <property type="match status" value="1"/>
</dbReference>
<evidence type="ECO:0000256" key="5">
    <source>
        <dbReference type="ARBA" id="ARBA00023141"/>
    </source>
</evidence>
<dbReference type="EMBL" id="JAHWQX010000005">
    <property type="protein sequence ID" value="MBW3099094.1"/>
    <property type="molecule type" value="Genomic_DNA"/>
</dbReference>
<evidence type="ECO:0000256" key="4">
    <source>
        <dbReference type="ARBA" id="ARBA00022822"/>
    </source>
</evidence>
<dbReference type="RefSeq" id="WP_219203423.1">
    <property type="nucleotide sequence ID" value="NZ_JAHWQX010000005.1"/>
</dbReference>
<evidence type="ECO:0000256" key="7">
    <source>
        <dbReference type="HAMAP-Rule" id="MF_00135"/>
    </source>
</evidence>
<dbReference type="HAMAP" id="MF_00135">
    <property type="entry name" value="PRAI"/>
    <property type="match status" value="1"/>
</dbReference>
<comment type="similarity">
    <text evidence="7">Belongs to the TrpF family.</text>
</comment>
<evidence type="ECO:0000259" key="8">
    <source>
        <dbReference type="Pfam" id="PF00697"/>
    </source>
</evidence>
<evidence type="ECO:0000256" key="1">
    <source>
        <dbReference type="ARBA" id="ARBA00001164"/>
    </source>
</evidence>
<evidence type="ECO:0000313" key="10">
    <source>
        <dbReference type="Proteomes" id="UP001430804"/>
    </source>
</evidence>
<name>A0ABS6WT16_9HYPH</name>
<evidence type="ECO:0000256" key="2">
    <source>
        <dbReference type="ARBA" id="ARBA00022272"/>
    </source>
</evidence>
<reference evidence="9" key="1">
    <citation type="submission" date="2021-07" db="EMBL/GenBank/DDBJ databases">
        <title>Pseudohoeflea marina sp. nov. a polyhydroxyalcanoate-producing bacterium.</title>
        <authorList>
            <person name="Zheng W."/>
            <person name="Yu S."/>
            <person name="Huang Y."/>
        </authorList>
    </citation>
    <scope>NUCLEOTIDE SEQUENCE</scope>
    <source>
        <strain evidence="9">DP4N28-3</strain>
    </source>
</reference>
<protein>
    <recommendedName>
        <fullName evidence="2 7">N-(5'-phosphoribosyl)anthranilate isomerase</fullName>
        <shortName evidence="7">PRAI</shortName>
        <ecNumber evidence="7">5.3.1.24</ecNumber>
    </recommendedName>
</protein>
<dbReference type="Pfam" id="PF00697">
    <property type="entry name" value="PRAI"/>
    <property type="match status" value="1"/>
</dbReference>
<keyword evidence="3 7" id="KW-0028">Amino-acid biosynthesis</keyword>
<dbReference type="InterPro" id="IPR001240">
    <property type="entry name" value="PRAI_dom"/>
</dbReference>
<comment type="pathway">
    <text evidence="7">Amino-acid biosynthesis; L-tryptophan biosynthesis; L-tryptophan from chorismate: step 3/5.</text>
</comment>
<keyword evidence="6 7" id="KW-0413">Isomerase</keyword>
<keyword evidence="10" id="KW-1185">Reference proteome</keyword>
<dbReference type="Proteomes" id="UP001430804">
    <property type="component" value="Unassembled WGS sequence"/>
</dbReference>
<comment type="catalytic activity">
    <reaction evidence="1 7">
        <text>N-(5-phospho-beta-D-ribosyl)anthranilate = 1-(2-carboxyphenylamino)-1-deoxy-D-ribulose 5-phosphate</text>
        <dbReference type="Rhea" id="RHEA:21540"/>
        <dbReference type="ChEBI" id="CHEBI:18277"/>
        <dbReference type="ChEBI" id="CHEBI:58613"/>
        <dbReference type="EC" id="5.3.1.24"/>
    </reaction>
</comment>
<accession>A0ABS6WT16</accession>
<keyword evidence="5 7" id="KW-0057">Aromatic amino acid biosynthesis</keyword>
<feature type="domain" description="N-(5'phosphoribosyl) anthranilate isomerase (PRAI)" evidence="8">
    <location>
        <begin position="6"/>
        <end position="209"/>
    </location>
</feature>
<dbReference type="CDD" id="cd00405">
    <property type="entry name" value="PRAI"/>
    <property type="match status" value="1"/>
</dbReference>
<dbReference type="EC" id="5.3.1.24" evidence="7"/>
<dbReference type="PANTHER" id="PTHR42894:SF1">
    <property type="entry name" value="N-(5'-PHOSPHORIBOSYL)ANTHRANILATE ISOMERASE"/>
    <property type="match status" value="1"/>
</dbReference>
<dbReference type="PANTHER" id="PTHR42894">
    <property type="entry name" value="N-(5'-PHOSPHORIBOSYL)ANTHRANILATE ISOMERASE"/>
    <property type="match status" value="1"/>
</dbReference>
<proteinExistence type="inferred from homology"/>
<dbReference type="GO" id="GO:0004640">
    <property type="term" value="F:phosphoribosylanthranilate isomerase activity"/>
    <property type="evidence" value="ECO:0007669"/>
    <property type="project" value="UniProtKB-EC"/>
</dbReference>
<evidence type="ECO:0000256" key="3">
    <source>
        <dbReference type="ARBA" id="ARBA00022605"/>
    </source>
</evidence>
<evidence type="ECO:0000313" key="9">
    <source>
        <dbReference type="EMBL" id="MBW3099094.1"/>
    </source>
</evidence>
<gene>
    <name evidence="7" type="primary">trpF</name>
    <name evidence="9" type="ORF">KY465_17580</name>
</gene>
<dbReference type="InterPro" id="IPR044643">
    <property type="entry name" value="TrpF_fam"/>
</dbReference>
<keyword evidence="4 7" id="KW-0822">Tryptophan biosynthesis</keyword>
<comment type="caution">
    <text evidence="9">The sequence shown here is derived from an EMBL/GenBank/DDBJ whole genome shotgun (WGS) entry which is preliminary data.</text>
</comment>
<evidence type="ECO:0000256" key="6">
    <source>
        <dbReference type="ARBA" id="ARBA00023235"/>
    </source>
</evidence>
<sequence length="236" mass="24725">MSTHIKFCGLKTVEAVEQAAALGAWKAGFIFFAKSPRNVTVEHAGMLAARAHALGLATVAVTVNASDAELDAIIDGVRPTLLQFHGAESPAQISKIKARSGLKAMKAIPVRTAEDLAAMEPFLGVADHILFDAKAPRGSALPGGNGVQFDWTLLDSLDRQTDYVLSGGLDAANVGVALRTTGCRFLDVSSGIESAPGIKDLDKMRAFAEAVRRHDSEAVNSTDSAIGTAKSKEPIS</sequence>
<organism evidence="9 10">
    <name type="scientific">Pseudohoeflea coraliihabitans</name>
    <dbReference type="NCBI Taxonomy" id="2860393"/>
    <lineage>
        <taxon>Bacteria</taxon>
        <taxon>Pseudomonadati</taxon>
        <taxon>Pseudomonadota</taxon>
        <taxon>Alphaproteobacteria</taxon>
        <taxon>Hyphomicrobiales</taxon>
        <taxon>Rhizobiaceae</taxon>
        <taxon>Pseudohoeflea</taxon>
    </lineage>
</organism>